<sequence length="150" mass="17018">MKRISFITALFSFSTLPLWWSRLREEVKSRTTTGFKVNKGEGRYHGSLTLRGVNSNILKVKISGKDTDGDLAIFEQTSLSQGRGTPLHVHYLQDEIFSIIEGDYLFRVGEVNYEMSAGDLIFLPRNVPHAWTQRSLTGKMSGYSATRRKT</sequence>
<protein>
    <recommendedName>
        <fullName evidence="1">Cupin type-2 domain-containing protein</fullName>
    </recommendedName>
</protein>
<dbReference type="EMBL" id="BMXB01000003">
    <property type="protein sequence ID" value="GHA33997.1"/>
    <property type="molecule type" value="Genomic_DNA"/>
</dbReference>
<dbReference type="SUPFAM" id="SSF51182">
    <property type="entry name" value="RmlC-like cupins"/>
    <property type="match status" value="1"/>
</dbReference>
<evidence type="ECO:0000313" key="2">
    <source>
        <dbReference type="EMBL" id="GHA33997.1"/>
    </source>
</evidence>
<evidence type="ECO:0000259" key="1">
    <source>
        <dbReference type="Pfam" id="PF07883"/>
    </source>
</evidence>
<dbReference type="Gene3D" id="2.60.120.10">
    <property type="entry name" value="Jelly Rolls"/>
    <property type="match status" value="1"/>
</dbReference>
<keyword evidence="3" id="KW-1185">Reference proteome</keyword>
<organism evidence="2 3">
    <name type="scientific">Salinimicrobium marinum</name>
    <dbReference type="NCBI Taxonomy" id="680283"/>
    <lineage>
        <taxon>Bacteria</taxon>
        <taxon>Pseudomonadati</taxon>
        <taxon>Bacteroidota</taxon>
        <taxon>Flavobacteriia</taxon>
        <taxon>Flavobacteriales</taxon>
        <taxon>Flavobacteriaceae</taxon>
        <taxon>Salinimicrobium</taxon>
    </lineage>
</organism>
<dbReference type="Pfam" id="PF07883">
    <property type="entry name" value="Cupin_2"/>
    <property type="match status" value="1"/>
</dbReference>
<dbReference type="RefSeq" id="WP_229793687.1">
    <property type="nucleotide sequence ID" value="NZ_BMXB01000003.1"/>
</dbReference>
<name>A0A918VVR3_9FLAO</name>
<reference evidence="2" key="2">
    <citation type="submission" date="2020-09" db="EMBL/GenBank/DDBJ databases">
        <authorList>
            <person name="Sun Q."/>
            <person name="Kim S."/>
        </authorList>
    </citation>
    <scope>NUCLEOTIDE SEQUENCE</scope>
    <source>
        <strain evidence="2">KCTC 12719</strain>
    </source>
</reference>
<accession>A0A918VVR3</accession>
<dbReference type="PANTHER" id="PTHR36440">
    <property type="entry name" value="PUTATIVE (AFU_ORTHOLOGUE AFUA_8G07350)-RELATED"/>
    <property type="match status" value="1"/>
</dbReference>
<dbReference type="PANTHER" id="PTHR36440:SF1">
    <property type="entry name" value="PUTATIVE (AFU_ORTHOLOGUE AFUA_8G07350)-RELATED"/>
    <property type="match status" value="1"/>
</dbReference>
<comment type="caution">
    <text evidence="2">The sequence shown here is derived from an EMBL/GenBank/DDBJ whole genome shotgun (WGS) entry which is preliminary data.</text>
</comment>
<feature type="domain" description="Cupin type-2" evidence="1">
    <location>
        <begin position="79"/>
        <end position="134"/>
    </location>
</feature>
<dbReference type="AlphaFoldDB" id="A0A918VVR3"/>
<dbReference type="Proteomes" id="UP000610456">
    <property type="component" value="Unassembled WGS sequence"/>
</dbReference>
<gene>
    <name evidence="2" type="ORF">GCM10007103_14440</name>
</gene>
<dbReference type="InterPro" id="IPR053146">
    <property type="entry name" value="QDO-like"/>
</dbReference>
<reference evidence="2" key="1">
    <citation type="journal article" date="2014" name="Int. J. Syst. Evol. Microbiol.">
        <title>Complete genome sequence of Corynebacterium casei LMG S-19264T (=DSM 44701T), isolated from a smear-ripened cheese.</title>
        <authorList>
            <consortium name="US DOE Joint Genome Institute (JGI-PGF)"/>
            <person name="Walter F."/>
            <person name="Albersmeier A."/>
            <person name="Kalinowski J."/>
            <person name="Ruckert C."/>
        </authorList>
    </citation>
    <scope>NUCLEOTIDE SEQUENCE</scope>
    <source>
        <strain evidence="2">KCTC 12719</strain>
    </source>
</reference>
<dbReference type="InterPro" id="IPR011051">
    <property type="entry name" value="RmlC_Cupin_sf"/>
</dbReference>
<proteinExistence type="predicted"/>
<evidence type="ECO:0000313" key="3">
    <source>
        <dbReference type="Proteomes" id="UP000610456"/>
    </source>
</evidence>
<dbReference type="InterPro" id="IPR013096">
    <property type="entry name" value="Cupin_2"/>
</dbReference>
<dbReference type="InterPro" id="IPR014710">
    <property type="entry name" value="RmlC-like_jellyroll"/>
</dbReference>